<evidence type="ECO:0000313" key="4">
    <source>
        <dbReference type="Proteomes" id="UP000632154"/>
    </source>
</evidence>
<accession>A0ABQ3KAA6</accession>
<name>A0ABQ3KAA6_9DEIO</name>
<organism evidence="3 4">
    <name type="scientific">Deinococcus piscis</name>
    <dbReference type="NCBI Taxonomy" id="394230"/>
    <lineage>
        <taxon>Bacteria</taxon>
        <taxon>Thermotogati</taxon>
        <taxon>Deinococcota</taxon>
        <taxon>Deinococci</taxon>
        <taxon>Deinococcales</taxon>
        <taxon>Deinococcaceae</taxon>
        <taxon>Deinococcus</taxon>
    </lineage>
</organism>
<keyword evidence="3" id="KW-0418">Kinase</keyword>
<dbReference type="Pfam" id="PF13671">
    <property type="entry name" value="AAA_33"/>
    <property type="match status" value="1"/>
</dbReference>
<dbReference type="Pfam" id="PF16542">
    <property type="entry name" value="PNKP_ligase"/>
    <property type="match status" value="1"/>
</dbReference>
<dbReference type="InterPro" id="IPR024028">
    <property type="entry name" value="PNKP_bac"/>
</dbReference>
<dbReference type="SUPFAM" id="SSF56091">
    <property type="entry name" value="DNA ligase/mRNA capping enzyme, catalytic domain"/>
    <property type="match status" value="1"/>
</dbReference>
<keyword evidence="3" id="KW-0808">Transferase</keyword>
<dbReference type="Gene3D" id="3.40.50.300">
    <property type="entry name" value="P-loop containing nucleotide triphosphate hydrolases"/>
    <property type="match status" value="1"/>
</dbReference>
<dbReference type="EMBL" id="BNAL01000042">
    <property type="protein sequence ID" value="GHG10492.1"/>
    <property type="molecule type" value="Genomic_DNA"/>
</dbReference>
<dbReference type="InterPro" id="IPR029052">
    <property type="entry name" value="Metallo-depent_PP-like"/>
</dbReference>
<protein>
    <submittedName>
        <fullName evidence="3">Polynucleotide kinase-phosphatase</fullName>
    </submittedName>
</protein>
<evidence type="ECO:0000259" key="2">
    <source>
        <dbReference type="Pfam" id="PF16542"/>
    </source>
</evidence>
<proteinExistence type="predicted"/>
<dbReference type="InterPro" id="IPR032380">
    <property type="entry name" value="PNKP_ligase_dom"/>
</dbReference>
<dbReference type="Gene3D" id="3.30.470.30">
    <property type="entry name" value="DNA ligase/mRNA capping enzyme"/>
    <property type="match status" value="2"/>
</dbReference>
<dbReference type="SUPFAM" id="SSF52540">
    <property type="entry name" value="P-loop containing nucleoside triphosphate hydrolases"/>
    <property type="match status" value="1"/>
</dbReference>
<reference evidence="4" key="1">
    <citation type="journal article" date="2019" name="Int. J. Syst. Evol. Microbiol.">
        <title>The Global Catalogue of Microorganisms (GCM) 10K type strain sequencing project: providing services to taxonomists for standard genome sequencing and annotation.</title>
        <authorList>
            <consortium name="The Broad Institute Genomics Platform"/>
            <consortium name="The Broad Institute Genome Sequencing Center for Infectious Disease"/>
            <person name="Wu L."/>
            <person name="Ma J."/>
        </authorList>
    </citation>
    <scope>NUCLEOTIDE SEQUENCE [LARGE SCALE GENOMIC DNA]</scope>
    <source>
        <strain evidence="4">CGMCC 1.18439</strain>
    </source>
</reference>
<dbReference type="GO" id="GO:0016301">
    <property type="term" value="F:kinase activity"/>
    <property type="evidence" value="ECO:0007669"/>
    <property type="project" value="UniProtKB-KW"/>
</dbReference>
<evidence type="ECO:0000313" key="3">
    <source>
        <dbReference type="EMBL" id="GHG10492.1"/>
    </source>
</evidence>
<dbReference type="InterPro" id="IPR027417">
    <property type="entry name" value="P-loop_NTPase"/>
</dbReference>
<dbReference type="InterPro" id="IPR004843">
    <property type="entry name" value="Calcineurin-like_PHP"/>
</dbReference>
<dbReference type="InterPro" id="IPR050126">
    <property type="entry name" value="Ap4A_hydrolase"/>
</dbReference>
<dbReference type="Pfam" id="PF00149">
    <property type="entry name" value="Metallophos"/>
    <property type="match status" value="1"/>
</dbReference>
<feature type="domain" description="Calcineurin-like phosphoesterase" evidence="1">
    <location>
        <begin position="186"/>
        <end position="376"/>
    </location>
</feature>
<dbReference type="NCBIfam" id="TIGR04075">
    <property type="entry name" value="bacter_Pnkp"/>
    <property type="match status" value="1"/>
</dbReference>
<dbReference type="SUPFAM" id="SSF56300">
    <property type="entry name" value="Metallo-dependent phosphatases"/>
    <property type="match status" value="1"/>
</dbReference>
<dbReference type="PANTHER" id="PTHR42850:SF7">
    <property type="entry name" value="BIS(5'-NUCLEOSYL)-TETRAPHOSPHATASE PRPE [ASYMMETRICAL]"/>
    <property type="match status" value="1"/>
</dbReference>
<gene>
    <name evidence="3" type="ORF">GCM10017783_23670</name>
</gene>
<comment type="caution">
    <text evidence="3">The sequence shown here is derived from an EMBL/GenBank/DDBJ whole genome shotgun (WGS) entry which is preliminary data.</text>
</comment>
<feature type="domain" description="Polynucleotide kinase-phosphatase ligase" evidence="2">
    <location>
        <begin position="469"/>
        <end position="843"/>
    </location>
</feature>
<keyword evidence="4" id="KW-1185">Reference proteome</keyword>
<dbReference type="InterPro" id="IPR041780">
    <property type="entry name" value="MPP_PrpE-like"/>
</dbReference>
<dbReference type="Gene3D" id="3.60.21.10">
    <property type="match status" value="1"/>
</dbReference>
<dbReference type="RefSeq" id="WP_189643958.1">
    <property type="nucleotide sequence ID" value="NZ_BNAL01000042.1"/>
</dbReference>
<dbReference type="Proteomes" id="UP000632154">
    <property type="component" value="Unassembled WGS sequence"/>
</dbReference>
<sequence length="850" mass="92322">MITTPTTIQLPAPALVLLMGASSAGKSSFAARHFKPTEVLSSDHFRALVSDDETDGSATADAFELLYALADKRLARGLLTVIDATHVRAADRKRAIALARAHDLLAVGIVLDLPLEELLARHAERRERDFAAKVIQRQQGELRRGLRGLAGEGLRHVWTLRSEAEAEAAQLERTPLFPDRRELRGPFDFIGDVHGCREELETLLESLGYLRGEAGYAHPEGRRAVFVGDLIDRGPDSVGVLQLVMDMVQGGAALAVPGNHDDKLAQALKARGTGQWPADLGATLEQLSAQPAEFQGAVRGFLSGMVSHLVLDEGRVVVAHAGLPERYQGRASARVRSFALYGDVDGSVDAAGLPLRRDWAAEYDGAALVVYGHTPVAGVRRVRNTVNIDTGCVFGGSLTALRYPEGETVSVPAAAIYAAPPASMTQLAVAPTEAQPAALFDLATFFSSYTLDTRAGGQIRVPAASRPDAVSVYSMHGVDPRLCAYLPPTMSPVATSPQALELGLLEHPAQAFNYFRKHGVETVICQEKHMGSRAVLLLCRDEAAAQRRFGDALAGTLGTVYTRTGQRFFASDWEHDVLTRTAQAATQAGLWDSLSTDWLLLDTELLPWSLKAEELIREQYAAVGAAGLAGLSGSTAALAEGVARGLPLKEVLERTQERLSHLEHYRAAYRRYVRRSEGPQDVQFRPFHLLAAEGQTFFEQSHLWHLQKLAELSGADPQLFGKTAYQLADLSDPSSVAAATGWWTALTAGGGEGMVVKPLDFLPPRGVQPALKVRGPEYLRMIYGPEYTRPSNLIRLLERALKGKRTRALQEFRLGLEGLERLAAGDRYDNYHPYALGVLALEQGRMDARL</sequence>
<dbReference type="PANTHER" id="PTHR42850">
    <property type="entry name" value="METALLOPHOSPHOESTERASE"/>
    <property type="match status" value="1"/>
</dbReference>
<dbReference type="CDD" id="cd07423">
    <property type="entry name" value="MPP_Prp_like"/>
    <property type="match status" value="1"/>
</dbReference>
<evidence type="ECO:0000259" key="1">
    <source>
        <dbReference type="Pfam" id="PF00149"/>
    </source>
</evidence>